<gene>
    <name evidence="2" type="ORF">ACFFGV_11720</name>
</gene>
<dbReference type="CDD" id="cd01949">
    <property type="entry name" value="GGDEF"/>
    <property type="match status" value="1"/>
</dbReference>
<keyword evidence="3" id="KW-1185">Reference proteome</keyword>
<feature type="domain" description="GGDEF" evidence="1">
    <location>
        <begin position="163"/>
        <end position="317"/>
    </location>
</feature>
<dbReference type="PANTHER" id="PTHR45138:SF25">
    <property type="entry name" value="GGDEF DOMAIN PROTEIN"/>
    <property type="match status" value="1"/>
</dbReference>
<dbReference type="PANTHER" id="PTHR45138">
    <property type="entry name" value="REGULATORY COMPONENTS OF SENSORY TRANSDUCTION SYSTEM"/>
    <property type="match status" value="1"/>
</dbReference>
<dbReference type="Proteomes" id="UP001589836">
    <property type="component" value="Unassembled WGS sequence"/>
</dbReference>
<sequence>MLTYIGEIAEAVPCIDRKTISADVSNIFEQDNYLEGVVVGNDKNIFGLMMKFKFHQKIAAKFGYDLFMGRPIELIMDRSPLIVDYFDFITDVSSKAMKRTQEHLYDYVIVTKDRSFFGIVSIKDLLQTFAETQTYLARFSNPLTGLPGNLFIEEKLEDALALPAYSILYFDINHFKAYNDSYGFKKGDLVIRETASIIQDGLYSLCSDYFLGHIGGDDFIGIVYNHEYKQVCEHIMETFDENVRHLYSDQDWNNGYVYVYDRNKQMSKSPLLSIAIAIVTNKDTDFESTNELSEFASHLKTTCKLEEGSHFASNITLLPNHNPQ</sequence>
<organism evidence="2 3">
    <name type="scientific">Pontibacillus salicampi</name>
    <dbReference type="NCBI Taxonomy" id="1449801"/>
    <lineage>
        <taxon>Bacteria</taxon>
        <taxon>Bacillati</taxon>
        <taxon>Bacillota</taxon>
        <taxon>Bacilli</taxon>
        <taxon>Bacillales</taxon>
        <taxon>Bacillaceae</taxon>
        <taxon>Pontibacillus</taxon>
    </lineage>
</organism>
<dbReference type="SUPFAM" id="SSF55073">
    <property type="entry name" value="Nucleotide cyclase"/>
    <property type="match status" value="1"/>
</dbReference>
<dbReference type="Pfam" id="PF00990">
    <property type="entry name" value="GGDEF"/>
    <property type="match status" value="1"/>
</dbReference>
<dbReference type="InterPro" id="IPR029787">
    <property type="entry name" value="Nucleotide_cyclase"/>
</dbReference>
<evidence type="ECO:0000259" key="1">
    <source>
        <dbReference type="PROSITE" id="PS50887"/>
    </source>
</evidence>
<proteinExistence type="predicted"/>
<dbReference type="PROSITE" id="PS50887">
    <property type="entry name" value="GGDEF"/>
    <property type="match status" value="1"/>
</dbReference>
<name>A0ABV6LPR3_9BACI</name>
<dbReference type="SUPFAM" id="SSF54631">
    <property type="entry name" value="CBS-domain pair"/>
    <property type="match status" value="1"/>
</dbReference>
<dbReference type="InterPro" id="IPR000160">
    <property type="entry name" value="GGDEF_dom"/>
</dbReference>
<comment type="caution">
    <text evidence="2">The sequence shown here is derived from an EMBL/GenBank/DDBJ whole genome shotgun (WGS) entry which is preliminary data.</text>
</comment>
<dbReference type="InterPro" id="IPR050469">
    <property type="entry name" value="Diguanylate_Cyclase"/>
</dbReference>
<dbReference type="RefSeq" id="WP_377348006.1">
    <property type="nucleotide sequence ID" value="NZ_JBHLTP010000010.1"/>
</dbReference>
<dbReference type="InterPro" id="IPR043128">
    <property type="entry name" value="Rev_trsase/Diguanyl_cyclase"/>
</dbReference>
<evidence type="ECO:0000313" key="3">
    <source>
        <dbReference type="Proteomes" id="UP001589836"/>
    </source>
</evidence>
<dbReference type="InterPro" id="IPR046342">
    <property type="entry name" value="CBS_dom_sf"/>
</dbReference>
<protein>
    <submittedName>
        <fullName evidence="2">GGDEF domain-containing protein</fullName>
    </submittedName>
</protein>
<reference evidence="2 3" key="1">
    <citation type="submission" date="2024-09" db="EMBL/GenBank/DDBJ databases">
        <authorList>
            <person name="Sun Q."/>
            <person name="Mori K."/>
        </authorList>
    </citation>
    <scope>NUCLEOTIDE SEQUENCE [LARGE SCALE GENOMIC DNA]</scope>
    <source>
        <strain evidence="2 3">NCAIM B.02529</strain>
    </source>
</reference>
<accession>A0ABV6LPR3</accession>
<dbReference type="Gene3D" id="3.30.70.270">
    <property type="match status" value="1"/>
</dbReference>
<dbReference type="EMBL" id="JBHLTP010000010">
    <property type="protein sequence ID" value="MFC0524233.1"/>
    <property type="molecule type" value="Genomic_DNA"/>
</dbReference>
<dbReference type="SMART" id="SM00267">
    <property type="entry name" value="GGDEF"/>
    <property type="match status" value="1"/>
</dbReference>
<evidence type="ECO:0000313" key="2">
    <source>
        <dbReference type="EMBL" id="MFC0524233.1"/>
    </source>
</evidence>
<dbReference type="Gene3D" id="3.10.580.10">
    <property type="entry name" value="CBS-domain"/>
    <property type="match status" value="1"/>
</dbReference>
<dbReference type="NCBIfam" id="TIGR00254">
    <property type="entry name" value="GGDEF"/>
    <property type="match status" value="1"/>
</dbReference>